<feature type="region of interest" description="Disordered" evidence="1">
    <location>
        <begin position="33"/>
        <end position="175"/>
    </location>
</feature>
<comment type="caution">
    <text evidence="2">The sequence shown here is derived from an EMBL/GenBank/DDBJ whole genome shotgun (WGS) entry which is preliminary data.</text>
</comment>
<feature type="region of interest" description="Disordered" evidence="1">
    <location>
        <begin position="614"/>
        <end position="634"/>
    </location>
</feature>
<feature type="region of interest" description="Disordered" evidence="1">
    <location>
        <begin position="732"/>
        <end position="776"/>
    </location>
</feature>
<dbReference type="AlphaFoldDB" id="A0A9W6TF67"/>
<dbReference type="Proteomes" id="UP001165083">
    <property type="component" value="Unassembled WGS sequence"/>
</dbReference>
<feature type="compositionally biased region" description="Polar residues" evidence="1">
    <location>
        <begin position="217"/>
        <end position="234"/>
    </location>
</feature>
<reference evidence="2" key="1">
    <citation type="submission" date="2023-04" db="EMBL/GenBank/DDBJ databases">
        <title>Phytophthora lilii NBRC 32176.</title>
        <authorList>
            <person name="Ichikawa N."/>
            <person name="Sato H."/>
            <person name="Tonouchi N."/>
        </authorList>
    </citation>
    <scope>NUCLEOTIDE SEQUENCE</scope>
    <source>
        <strain evidence="2">NBRC 32176</strain>
    </source>
</reference>
<feature type="compositionally biased region" description="Basic and acidic residues" evidence="1">
    <location>
        <begin position="1"/>
        <end position="10"/>
    </location>
</feature>
<dbReference type="EMBL" id="BSXW01000112">
    <property type="protein sequence ID" value="GMF12306.1"/>
    <property type="molecule type" value="Genomic_DNA"/>
</dbReference>
<evidence type="ECO:0000313" key="2">
    <source>
        <dbReference type="EMBL" id="GMF12306.1"/>
    </source>
</evidence>
<gene>
    <name evidence="2" type="ORF">Plil01_000293400</name>
</gene>
<feature type="region of interest" description="Disordered" evidence="1">
    <location>
        <begin position="213"/>
        <end position="254"/>
    </location>
</feature>
<dbReference type="OrthoDB" id="10684923at2759"/>
<feature type="region of interest" description="Disordered" evidence="1">
    <location>
        <begin position="1"/>
        <end position="20"/>
    </location>
</feature>
<evidence type="ECO:0000256" key="1">
    <source>
        <dbReference type="SAM" id="MobiDB-lite"/>
    </source>
</evidence>
<name>A0A9W6TF67_9STRA</name>
<proteinExistence type="predicted"/>
<feature type="compositionally biased region" description="Basic and acidic residues" evidence="1">
    <location>
        <begin position="238"/>
        <end position="254"/>
    </location>
</feature>
<evidence type="ECO:0000313" key="3">
    <source>
        <dbReference type="Proteomes" id="UP001165083"/>
    </source>
</evidence>
<sequence>MPSPLAKDRQSGSQIPTPRSIIADALSRAPLSALPPLEIQNPPSASKKKKTDAGKQKSAAPPLSPTDPFFSPRFRFDGGAPGPKVIKLVGITSPRSAAASSVEIQTPKSSNSKRERRKSSVKKPPTTADGGGRSQKSNADERTKSAPTPRQSEESFSLSIDEQNTMGGEAAVITSTLPTREIGAMDEGGEAAAITSTLPTKEIGAMDEGVEALRPNQDPNTLENVQGASAASSETVDESEHTRPSSLEPEQHDRRTISVVDSITVLHEQGHSLNFHPPGNFDDTEVNQAVDRNDLAKHELQRASTPQTEASVDKSKEGPVDIVLEAVYEAISLLLTRVINEVEEMNNIILDSDSVNNSVVPEEEVSDPVLHVELALLVEDSSDTTQLDEGPRDFNEKVADHKDREEISSHYTQQETVKEEDTASLEALSMVASDDILELVHMEGPQKLEGDAIEDVASEAKLEFLGKDQVEVATDTEVYVEDTPVDVKTLDTAAPFESAAIGNVEDVVQEAHPELTIESHPTAEGDTLDEQFHLLPVNFNNIDDAVLQNDIHDCETLGDTELAYSTPDMTEHGADLAESGQGVLPSDVDEQGDVHERGEFNILNVAEDLETTSVDHGSKEYYPDSAQYGDHGEPSASIEVEAELHDSGYEDIPHREIHTESQFPLASVDAYHSKPVMIDYEQPSYEDITVPRINEVEQEWNHSELATVESTADYNEYYQESSVAPHEEHLQYDAASGNYNDHAQETEVSPLLTDPPDFNQNPAEGCTDIPDPDTTE</sequence>
<accession>A0A9W6TF67</accession>
<feature type="compositionally biased region" description="Polar residues" evidence="1">
    <location>
        <begin position="145"/>
        <end position="166"/>
    </location>
</feature>
<keyword evidence="3" id="KW-1185">Reference proteome</keyword>
<feature type="compositionally biased region" description="Polar residues" evidence="1">
    <location>
        <begin position="93"/>
        <end position="106"/>
    </location>
</feature>
<protein>
    <submittedName>
        <fullName evidence="2">Unnamed protein product</fullName>
    </submittedName>
</protein>
<organism evidence="2 3">
    <name type="scientific">Phytophthora lilii</name>
    <dbReference type="NCBI Taxonomy" id="2077276"/>
    <lineage>
        <taxon>Eukaryota</taxon>
        <taxon>Sar</taxon>
        <taxon>Stramenopiles</taxon>
        <taxon>Oomycota</taxon>
        <taxon>Peronosporomycetes</taxon>
        <taxon>Peronosporales</taxon>
        <taxon>Peronosporaceae</taxon>
        <taxon>Phytophthora</taxon>
    </lineage>
</organism>